<protein>
    <submittedName>
        <fullName evidence="1">Uncharacterized protein</fullName>
    </submittedName>
</protein>
<dbReference type="RefSeq" id="WP_051213753.1">
    <property type="nucleotide sequence ID" value="NZ_CP021330.1"/>
</dbReference>
<organism evidence="1 2">
    <name type="scientific">Maritalea myrionectae</name>
    <dbReference type="NCBI Taxonomy" id="454601"/>
    <lineage>
        <taxon>Bacteria</taxon>
        <taxon>Pseudomonadati</taxon>
        <taxon>Pseudomonadota</taxon>
        <taxon>Alphaproteobacteria</taxon>
        <taxon>Hyphomicrobiales</taxon>
        <taxon>Devosiaceae</taxon>
        <taxon>Maritalea</taxon>
    </lineage>
</organism>
<sequence>MPTRLKKPSLTNKLLIAALLLGFQGYLAHHALNGQYGVNSQRELVQRKAQLTVQNQLLDYRIETAKNRNSLLVADRLDPDMLSERARGLLGWSNPDDVLIAIDQE</sequence>
<dbReference type="STRING" id="1122213.GCA_000423365_02392"/>
<gene>
    <name evidence="1" type="ORF">MXMO3_02094</name>
</gene>
<dbReference type="KEGG" id="mmyr:MXMO3_02094"/>
<dbReference type="EMBL" id="CP021330">
    <property type="protein sequence ID" value="AVX04615.1"/>
    <property type="molecule type" value="Genomic_DNA"/>
</dbReference>
<name>A0A2R4MF94_9HYPH</name>
<evidence type="ECO:0000313" key="2">
    <source>
        <dbReference type="Proteomes" id="UP000258927"/>
    </source>
</evidence>
<dbReference type="InterPro" id="IPR007060">
    <property type="entry name" value="FtsL/DivIC"/>
</dbReference>
<accession>A0A2R4MF94</accession>
<reference evidence="1 2" key="1">
    <citation type="submission" date="2017-05" db="EMBL/GenBank/DDBJ databases">
        <title>Genome Analysis of Maritalea myrionectae HL2708#5.</title>
        <authorList>
            <consortium name="Cotde Inc.-PKNU"/>
            <person name="Jang D."/>
            <person name="Oh H.-M."/>
        </authorList>
    </citation>
    <scope>NUCLEOTIDE SEQUENCE [LARGE SCALE GENOMIC DNA]</scope>
    <source>
        <strain evidence="1 2">HL2708#5</strain>
    </source>
</reference>
<dbReference type="AlphaFoldDB" id="A0A2R4MF94"/>
<evidence type="ECO:0000313" key="1">
    <source>
        <dbReference type="EMBL" id="AVX04615.1"/>
    </source>
</evidence>
<dbReference type="Pfam" id="PF04977">
    <property type="entry name" value="DivIC"/>
    <property type="match status" value="1"/>
</dbReference>
<dbReference type="Proteomes" id="UP000258927">
    <property type="component" value="Chromosome"/>
</dbReference>
<proteinExistence type="predicted"/>
<keyword evidence="2" id="KW-1185">Reference proteome</keyword>